<dbReference type="CDD" id="cd11304">
    <property type="entry name" value="Cadherin_repeat"/>
    <property type="match status" value="10"/>
</dbReference>
<feature type="compositionally biased region" description="Acidic residues" evidence="8">
    <location>
        <begin position="413"/>
        <end position="431"/>
    </location>
</feature>
<feature type="domain" description="Cadherin" evidence="11">
    <location>
        <begin position="1170"/>
        <end position="1281"/>
    </location>
</feature>
<keyword evidence="3" id="KW-0677">Repeat</keyword>
<feature type="domain" description="Cadherin" evidence="11">
    <location>
        <begin position="671"/>
        <end position="804"/>
    </location>
</feature>
<evidence type="ECO:0000256" key="6">
    <source>
        <dbReference type="ARBA" id="ARBA00023136"/>
    </source>
</evidence>
<feature type="domain" description="Cadherin" evidence="11">
    <location>
        <begin position="313"/>
        <end position="407"/>
    </location>
</feature>
<evidence type="ECO:0000256" key="8">
    <source>
        <dbReference type="SAM" id="MobiDB-lite"/>
    </source>
</evidence>
<evidence type="ECO:0000256" key="10">
    <source>
        <dbReference type="SAM" id="SignalP"/>
    </source>
</evidence>
<comment type="subcellular location">
    <subcellularLocation>
        <location evidence="1">Membrane</location>
    </subcellularLocation>
</comment>
<feature type="domain" description="Cadherin" evidence="11">
    <location>
        <begin position="448"/>
        <end position="565"/>
    </location>
</feature>
<dbReference type="SUPFAM" id="SSF49313">
    <property type="entry name" value="Cadherin-like"/>
    <property type="match status" value="10"/>
</dbReference>
<evidence type="ECO:0000313" key="13">
    <source>
        <dbReference type="Proteomes" id="UP001154114"/>
    </source>
</evidence>
<evidence type="ECO:0000256" key="2">
    <source>
        <dbReference type="ARBA" id="ARBA00022692"/>
    </source>
</evidence>
<dbReference type="GO" id="GO:0007156">
    <property type="term" value="P:homophilic cell adhesion via plasma membrane adhesion molecules"/>
    <property type="evidence" value="ECO:0007669"/>
    <property type="project" value="InterPro"/>
</dbReference>
<feature type="chain" id="PRO_5040253609" description="Cadherin domain-containing protein" evidence="10">
    <location>
        <begin position="23"/>
        <end position="1773"/>
    </location>
</feature>
<evidence type="ECO:0000256" key="4">
    <source>
        <dbReference type="ARBA" id="ARBA00022837"/>
    </source>
</evidence>
<dbReference type="PRINTS" id="PR00205">
    <property type="entry name" value="CADHERIN"/>
</dbReference>
<accession>A0A9P0BQI5</accession>
<evidence type="ECO:0000256" key="1">
    <source>
        <dbReference type="ARBA" id="ARBA00004370"/>
    </source>
</evidence>
<feature type="domain" description="Cadherin" evidence="11">
    <location>
        <begin position="566"/>
        <end position="670"/>
    </location>
</feature>
<evidence type="ECO:0000259" key="11">
    <source>
        <dbReference type="PROSITE" id="PS50268"/>
    </source>
</evidence>
<dbReference type="InterPro" id="IPR015919">
    <property type="entry name" value="Cadherin-like_sf"/>
</dbReference>
<evidence type="ECO:0000256" key="7">
    <source>
        <dbReference type="PROSITE-ProRule" id="PRU00043"/>
    </source>
</evidence>
<dbReference type="PANTHER" id="PTHR24026">
    <property type="entry name" value="FAT ATYPICAL CADHERIN-RELATED"/>
    <property type="match status" value="1"/>
</dbReference>
<keyword evidence="4 7" id="KW-0106">Calcium</keyword>
<keyword evidence="5 9" id="KW-1133">Transmembrane helix</keyword>
<dbReference type="PANTHER" id="PTHR24026:SF133">
    <property type="entry name" value="CADHERIN-RELATED FAMILY MEMBER 2"/>
    <property type="match status" value="1"/>
</dbReference>
<dbReference type="EMBL" id="LR824015">
    <property type="protein sequence ID" value="CAH0582882.1"/>
    <property type="molecule type" value="Genomic_DNA"/>
</dbReference>
<evidence type="ECO:0000256" key="9">
    <source>
        <dbReference type="SAM" id="Phobius"/>
    </source>
</evidence>
<sequence>MEVDVRITTAALLILAATFVSAQTNQLRCTYIQEIPRGDTPVFNFPSFDGVPWSQQPLLPLPQREELCMEDPVSAGSSVIMTIYMEEEIEEEIAIAKLNYKGTGPPVIEPAFTTGSFHTLGPVFRRIPEDGEWHLVITNKQDFEAPNMQRYSFDISVPGETVGLMVLLEIVNIDDNAPIVHMIDRCEIPEPGTHGRTACAYTVSDADGRISTEFMTYKIDSDRNDQDFFELVNDHTIDADEKITHMVLYLHKDLDFEVNPLHIFSVTAFDSKPNEHEVTMMVQVQNTDRRNPRWLDIFAVQQFNEKTTQRFPIRAIDGDTGIDRQIHYRLEADEEDTFFSLELAADGNGAVLVVDEIDRDTLMREVFQLSIVAYKFGPNDEEDKPSFETRANIVIIVIDVNDQRPIPFKQIDDDNNNDDGDDSSDDDEDSSADSSRNELAPEVPEDPTIRIYTITIEEETPMTLNLQDFGFHDRDLGENAQYEVHLESVSPEGAEEAFSISPTRGYQDQSFIVSTRNHRLLDYEVEEFQKIRLRVIAIDLNDTSLRGEAWLHIDLENWNDEMPIFGQDVYTAEFDETVGEGFPVATVRATDRDIGDRVVHSLLGNAGDYLTIDPDTGEIFVAHDNYFDFHRQNEYFVQVRATDTLLDTNNTATAQLTIKLRNINNTPPTLLLPRFSPEVKENVPEDFVIPADIEATDPDLDAQLEFEIDWEQSYATKQGRPTPAIEFHNCLEIITVPTESRHRVVGRLDVREIRTGVTIDYEEFEILYLSVRVIDRNTVPGAIDYAESILAINIIDMNDNWPIWAAGQLSQSLRVREGSAAGVVIGSLLATDIDGPLYNKVRYSLVPIGETKPDLVTIDPIFGQLTVLTGGQIDADEPKTWALEYTVTASDRCVEDDGFPCTGDDPTVWNTEGYLCIDIIDTNNKSPETENANITVWVWENATEGDTVAQLSATDLDRDELYHTVRYQILYSVNLRLLNFFAVDLDTGLITVHYPTNEVLDRDGDEPEHTIFLNLFDNFYFDGDGQRNMAEKTVRVRLLDVNDNAPELPPPDQLSWTVSEDEPAESRVLPEIYAPDIDEPDTDNSRVGYAILGLEVNRDIEVPELFTMVQIENVTGELETAMHLKGFWGTYTIHIQAYDHGIPQQLSEERYSLVVRPYNYHAPEFVFPQQGAVYRLSLEQSTVNGVLVQVSGQSFPRVTATDEDGLHAGAVTFSVVGAPGEYFSMRNFDDNTGELYLTQPLVDTELDITIRGTDGGTEPDSKFSELSFRLVFVTTLGDPTFAVEEHTVAFIEKEAGLLESFQLPTAVDAKNYLCEELNEPCHQIYYNFIEGNSQGYFQVEPTTNMISLTRELDRAVEARYVLRVGTSNAPIDPSAPPTLMAASTLLLTVNVREADPRPLFQRDIYSAGIYETDVTGKLLLTVHATHTEGLDITYSMDMETMEVDQSLEAVKDSALILHPTEGSLTLNMNPLENMVGMFEFDVVATDTAGATARTDVKIYLITHLNRVFFTFNNTLDVVDANREFIADTFSLGFSLPGFSLTCNIDAVLRATDSNGIARDDRTEVRAHFIRNNIPATTEEIEELRSNTLLINSIQETLFTRSLSLEDFVGGASPELEVDSNLTVYVLSALTAMLGLLCLLLLVTFIIRTRALNRRLEALSMTKYGSVDSGLNRAGLAAPGTNKHAIEGSNPIWNETIKAPDFDAISDVSNDSDLIGIEDLPQFRSDYFPPGDDHSLQGIVLDNQNNDTVATHGNNFKFNASPFSPEFGNTPIRR</sequence>
<name>A0A9P0BQI5_CHRIL</name>
<keyword evidence="13" id="KW-1185">Reference proteome</keyword>
<evidence type="ECO:0000313" key="12">
    <source>
        <dbReference type="EMBL" id="CAH0582882.1"/>
    </source>
</evidence>
<dbReference type="Pfam" id="PF00028">
    <property type="entry name" value="Cadherin"/>
    <property type="match status" value="2"/>
</dbReference>
<feature type="region of interest" description="Disordered" evidence="8">
    <location>
        <begin position="406"/>
        <end position="447"/>
    </location>
</feature>
<keyword evidence="6 9" id="KW-0472">Membrane</keyword>
<proteinExistence type="predicted"/>
<feature type="domain" description="Cadherin" evidence="11">
    <location>
        <begin position="1305"/>
        <end position="1400"/>
    </location>
</feature>
<reference evidence="12" key="1">
    <citation type="submission" date="2021-12" db="EMBL/GenBank/DDBJ databases">
        <authorList>
            <person name="King R."/>
        </authorList>
    </citation>
    <scope>NUCLEOTIDE SEQUENCE</scope>
</reference>
<feature type="domain" description="Cadherin" evidence="11">
    <location>
        <begin position="187"/>
        <end position="294"/>
    </location>
</feature>
<evidence type="ECO:0000256" key="5">
    <source>
        <dbReference type="ARBA" id="ARBA00022989"/>
    </source>
</evidence>
<feature type="domain" description="Cadherin" evidence="11">
    <location>
        <begin position="807"/>
        <end position="929"/>
    </location>
</feature>
<dbReference type="SMR" id="A0A9P0BQI5"/>
<dbReference type="InterPro" id="IPR020894">
    <property type="entry name" value="Cadherin_CS"/>
</dbReference>
<dbReference type="GO" id="GO:0005886">
    <property type="term" value="C:plasma membrane"/>
    <property type="evidence" value="ECO:0007669"/>
    <property type="project" value="InterPro"/>
</dbReference>
<dbReference type="PROSITE" id="PS50268">
    <property type="entry name" value="CADHERIN_2"/>
    <property type="match status" value="10"/>
</dbReference>
<gene>
    <name evidence="12" type="ORF">CINC_LOCUS1915</name>
</gene>
<dbReference type="Proteomes" id="UP001154114">
    <property type="component" value="Chromosome 12"/>
</dbReference>
<keyword evidence="2 9" id="KW-0812">Transmembrane</keyword>
<feature type="transmembrane region" description="Helical" evidence="9">
    <location>
        <begin position="1621"/>
        <end position="1646"/>
    </location>
</feature>
<dbReference type="SMART" id="SM00112">
    <property type="entry name" value="CA"/>
    <property type="match status" value="9"/>
</dbReference>
<dbReference type="GO" id="GO:0005509">
    <property type="term" value="F:calcium ion binding"/>
    <property type="evidence" value="ECO:0007669"/>
    <property type="project" value="UniProtKB-UniRule"/>
</dbReference>
<dbReference type="PROSITE" id="PS00232">
    <property type="entry name" value="CADHERIN_1"/>
    <property type="match status" value="1"/>
</dbReference>
<feature type="signal peptide" evidence="10">
    <location>
        <begin position="1"/>
        <end position="22"/>
    </location>
</feature>
<organism evidence="12 13">
    <name type="scientific">Chrysodeixis includens</name>
    <name type="common">Soybean looper</name>
    <name type="synonym">Pseudoplusia includens</name>
    <dbReference type="NCBI Taxonomy" id="689277"/>
    <lineage>
        <taxon>Eukaryota</taxon>
        <taxon>Metazoa</taxon>
        <taxon>Ecdysozoa</taxon>
        <taxon>Arthropoda</taxon>
        <taxon>Hexapoda</taxon>
        <taxon>Insecta</taxon>
        <taxon>Pterygota</taxon>
        <taxon>Neoptera</taxon>
        <taxon>Endopterygota</taxon>
        <taxon>Lepidoptera</taxon>
        <taxon>Glossata</taxon>
        <taxon>Ditrysia</taxon>
        <taxon>Noctuoidea</taxon>
        <taxon>Noctuidae</taxon>
        <taxon>Plusiinae</taxon>
        <taxon>Chrysodeixis</taxon>
    </lineage>
</organism>
<dbReference type="InterPro" id="IPR002126">
    <property type="entry name" value="Cadherin-like_dom"/>
</dbReference>
<keyword evidence="10" id="KW-0732">Signal</keyword>
<feature type="domain" description="Cadherin" evidence="11">
    <location>
        <begin position="1050"/>
        <end position="1165"/>
    </location>
</feature>
<dbReference type="Gene3D" id="2.60.40.60">
    <property type="entry name" value="Cadherins"/>
    <property type="match status" value="11"/>
</dbReference>
<protein>
    <recommendedName>
        <fullName evidence="11">Cadherin domain-containing protein</fullName>
    </recommendedName>
</protein>
<evidence type="ECO:0000256" key="3">
    <source>
        <dbReference type="ARBA" id="ARBA00022737"/>
    </source>
</evidence>
<feature type="domain" description="Cadherin" evidence="11">
    <location>
        <begin position="930"/>
        <end position="1048"/>
    </location>
</feature>
<dbReference type="OrthoDB" id="6379298at2759"/>